<dbReference type="InterPro" id="IPR051320">
    <property type="entry name" value="Viral_Replic_Matur_Polypro"/>
</dbReference>
<reference evidence="2" key="1">
    <citation type="submission" date="2015-02" db="EMBL/GenBank/DDBJ databases">
        <authorList>
            <person name="Chooi Y.-H."/>
        </authorList>
    </citation>
    <scope>NUCLEOTIDE SEQUENCE [LARGE SCALE GENOMIC DNA]</scope>
    <source>
        <strain evidence="2">E3</strain>
    </source>
</reference>
<evidence type="ECO:0000313" key="2">
    <source>
        <dbReference type="EMBL" id="CEP01805.1"/>
    </source>
</evidence>
<dbReference type="PANTHER" id="PTHR33064:SF37">
    <property type="entry name" value="RIBONUCLEASE H"/>
    <property type="match status" value="1"/>
</dbReference>
<dbReference type="STRING" id="37360.A0A0G4J2M7"/>
<evidence type="ECO:0000259" key="1">
    <source>
        <dbReference type="PROSITE" id="PS50878"/>
    </source>
</evidence>
<dbReference type="InterPro" id="IPR041577">
    <property type="entry name" value="RT_RNaseH_2"/>
</dbReference>
<dbReference type="OMA" id="RWRARIC"/>
<name>A0A0G4J2M7_PLABS</name>
<accession>A0A0G4J2M7</accession>
<dbReference type="Pfam" id="PF17919">
    <property type="entry name" value="RT_RNaseH_2"/>
    <property type="match status" value="1"/>
</dbReference>
<dbReference type="Gene3D" id="3.30.70.270">
    <property type="match status" value="2"/>
</dbReference>
<evidence type="ECO:0000313" key="3">
    <source>
        <dbReference type="Proteomes" id="UP000039324"/>
    </source>
</evidence>
<gene>
    <name evidence="2" type="ORF">PBRA_008747</name>
</gene>
<dbReference type="PANTHER" id="PTHR33064">
    <property type="entry name" value="POL PROTEIN"/>
    <property type="match status" value="1"/>
</dbReference>
<protein>
    <recommendedName>
        <fullName evidence="1">Reverse transcriptase domain-containing protein</fullName>
    </recommendedName>
</protein>
<sequence>MVNIFDDLMDRMMVWIDDLLGFAKTEAELLELLANVFERAREVGLKFNPTKCTIFARELVWCGKIYSGNGIRHDPERIAALTSMPEPKTVKDLQQLMWAVGWMRTTIPDYPYIIEPLQEVVGRANEELKRTKSTFEKLRAVLVEHVQLAYPKKDFQTCLFTDASEFAWSAVVTQIPMEDIELPISEQRHEPLAFHGKRFDNTQLRWPIIEKEAAAIVQATTRGDFLL</sequence>
<dbReference type="AlphaFoldDB" id="A0A0G4J2M7"/>
<organism evidence="2 3">
    <name type="scientific">Plasmodiophora brassicae</name>
    <name type="common">Clubroot disease agent</name>
    <dbReference type="NCBI Taxonomy" id="37360"/>
    <lineage>
        <taxon>Eukaryota</taxon>
        <taxon>Sar</taxon>
        <taxon>Rhizaria</taxon>
        <taxon>Endomyxa</taxon>
        <taxon>Phytomyxea</taxon>
        <taxon>Plasmodiophorida</taxon>
        <taxon>Plasmodiophoridae</taxon>
        <taxon>Plasmodiophora</taxon>
    </lineage>
</organism>
<dbReference type="InterPro" id="IPR000477">
    <property type="entry name" value="RT_dom"/>
</dbReference>
<proteinExistence type="predicted"/>
<keyword evidence="3" id="KW-1185">Reference proteome</keyword>
<dbReference type="EMBL" id="CDSF01000118">
    <property type="protein sequence ID" value="CEP01805.1"/>
    <property type="molecule type" value="Genomic_DNA"/>
</dbReference>
<dbReference type="PROSITE" id="PS50878">
    <property type="entry name" value="RT_POL"/>
    <property type="match status" value="1"/>
</dbReference>
<dbReference type="Pfam" id="PF00078">
    <property type="entry name" value="RVT_1"/>
    <property type="match status" value="1"/>
</dbReference>
<dbReference type="InterPro" id="IPR043502">
    <property type="entry name" value="DNA/RNA_pol_sf"/>
</dbReference>
<dbReference type="Proteomes" id="UP000039324">
    <property type="component" value="Unassembled WGS sequence"/>
</dbReference>
<dbReference type="OrthoDB" id="117615at2759"/>
<feature type="domain" description="Reverse transcriptase" evidence="1">
    <location>
        <begin position="1"/>
        <end position="66"/>
    </location>
</feature>
<dbReference type="SUPFAM" id="SSF56672">
    <property type="entry name" value="DNA/RNA polymerases"/>
    <property type="match status" value="1"/>
</dbReference>
<dbReference type="InterPro" id="IPR043128">
    <property type="entry name" value="Rev_trsase/Diguanyl_cyclase"/>
</dbReference>